<dbReference type="OrthoDB" id="470139at2"/>
<feature type="domain" description="Transposon Tn7 transposition protein TnsD C-terminal" evidence="2">
    <location>
        <begin position="303"/>
        <end position="449"/>
    </location>
</feature>
<dbReference type="Pfam" id="PF06527">
    <property type="entry name" value="TniQ"/>
    <property type="match status" value="1"/>
</dbReference>
<evidence type="ECO:0000313" key="4">
    <source>
        <dbReference type="Proteomes" id="UP000327424"/>
    </source>
</evidence>
<evidence type="ECO:0000259" key="2">
    <source>
        <dbReference type="Pfam" id="PF15978"/>
    </source>
</evidence>
<dbReference type="InterPro" id="IPR009492">
    <property type="entry name" value="TniQ"/>
</dbReference>
<evidence type="ECO:0000259" key="1">
    <source>
        <dbReference type="Pfam" id="PF06527"/>
    </source>
</evidence>
<proteinExistence type="predicted"/>
<feature type="domain" description="TniQ" evidence="1">
    <location>
        <begin position="4"/>
        <end position="157"/>
    </location>
</feature>
<dbReference type="AlphaFoldDB" id="A0A5J6WFM6"/>
<evidence type="ECO:0000313" key="3">
    <source>
        <dbReference type="EMBL" id="QFI36803.1"/>
    </source>
</evidence>
<dbReference type="Proteomes" id="UP000327424">
    <property type="component" value="Chromosome"/>
</dbReference>
<dbReference type="InterPro" id="IPR032750">
    <property type="entry name" value="TnsD_C"/>
</dbReference>
<dbReference type="Pfam" id="PF15978">
    <property type="entry name" value="TnsD"/>
    <property type="match status" value="2"/>
</dbReference>
<keyword evidence="4" id="KW-1185">Reference proteome</keyword>
<sequence length="512" mass="59957">MRILPIPYPDELIYSVIARYGVHFGRTSPKAVLDDIFSDRKIIATIDLPNQLSKISNQLPALTDFSEINLAYKHTLFPIYAPFTLESRKHKCLKLLSSRSQGSAHLMLGISASRVNKNIKLKYCPQCIDEQLQQYGEYYWKRSWQVTGAECCLEHGMLIDSDISINTNHRHEYVAASPVHCLMRPQAKATQEAKTVTTQVNRLLQQLPICSPTFTQWSLFYKQMANNNGYAKGVYHVKHDEIKQLILNRWSHYWLKKHGLELNNKDTCWLKAIFRKHRKSFSYLEHIVVLSSFYDPDSNNKWDICEVINKISNLPCATTKPDEENKNNIDIETLKDHQNSWKALVSKWGVKASRHKENGGALYAYLYRNDKAWLLKLNKSYHLPHKTVNNRVNWRKRDRQLCKQLITKSKIIELQLEHPQLTRGWYLTQLPSPSNIEKHLDKLPLCNSFFQRYCEKTDDYQIRRITRSIQILRTELINTSRWRVLRKAGLSEERLTSLARHFLDHVIGDIIE</sequence>
<organism evidence="3 4">
    <name type="scientific">Moritella marina ATCC 15381</name>
    <dbReference type="NCBI Taxonomy" id="1202962"/>
    <lineage>
        <taxon>Bacteria</taxon>
        <taxon>Pseudomonadati</taxon>
        <taxon>Pseudomonadota</taxon>
        <taxon>Gammaproteobacteria</taxon>
        <taxon>Alteromonadales</taxon>
        <taxon>Moritellaceae</taxon>
        <taxon>Moritella</taxon>
    </lineage>
</organism>
<gene>
    <name evidence="3" type="ORF">FR932_02615</name>
</gene>
<dbReference type="RefSeq" id="WP_019441330.1">
    <property type="nucleotide sequence ID" value="NZ_ALOE01000015.1"/>
</dbReference>
<dbReference type="EMBL" id="CP044399">
    <property type="protein sequence ID" value="QFI36803.1"/>
    <property type="molecule type" value="Genomic_DNA"/>
</dbReference>
<feature type="domain" description="Transposon Tn7 transposition protein TnsD C-terminal" evidence="2">
    <location>
        <begin position="200"/>
        <end position="290"/>
    </location>
</feature>
<protein>
    <submittedName>
        <fullName evidence="3">Transposase</fullName>
    </submittedName>
</protein>
<reference evidence="3 4" key="1">
    <citation type="submission" date="2019-09" db="EMBL/GenBank/DDBJ databases">
        <title>Hybrid Assembly of the complete Genome of the Deep-Sea Bacterium Moritella marina from long Nanopore and Illumina reads.</title>
        <authorList>
            <person name="Magin S."/>
            <person name="Georgoulis A."/>
            <person name="Papadimitriou K."/>
            <person name="Iliakis G."/>
            <person name="Vorgias C.E."/>
        </authorList>
    </citation>
    <scope>NUCLEOTIDE SEQUENCE [LARGE SCALE GENOMIC DNA]</scope>
    <source>
        <strain evidence="3 4">MP-1</strain>
    </source>
</reference>
<dbReference type="KEGG" id="mmaa:FR932_02615"/>
<name>A0A5J6WFM6_MORMI</name>
<accession>A0A5J6WFM6</accession>